<dbReference type="eggNOG" id="COG3476">
    <property type="taxonomic scope" value="Bacteria"/>
</dbReference>
<evidence type="ECO:0000256" key="2">
    <source>
        <dbReference type="ARBA" id="ARBA00007524"/>
    </source>
</evidence>
<dbReference type="STRING" id="1231392.OCGS_1054"/>
<comment type="subcellular location">
    <subcellularLocation>
        <location evidence="1">Membrane</location>
        <topology evidence="1">Multi-pass membrane protein</topology>
    </subcellularLocation>
</comment>
<dbReference type="EMBL" id="AMGO01000013">
    <property type="protein sequence ID" value="EKE44821.1"/>
    <property type="molecule type" value="Genomic_DNA"/>
</dbReference>
<evidence type="ECO:0000256" key="4">
    <source>
        <dbReference type="ARBA" id="ARBA00022989"/>
    </source>
</evidence>
<feature type="transmembrane region" description="Helical" evidence="6">
    <location>
        <begin position="38"/>
        <end position="60"/>
    </location>
</feature>
<dbReference type="PANTHER" id="PTHR10057">
    <property type="entry name" value="PERIPHERAL-TYPE BENZODIAZEPINE RECEPTOR"/>
    <property type="match status" value="1"/>
</dbReference>
<dbReference type="FunFam" id="1.20.1260.100:FF:000001">
    <property type="entry name" value="translocator protein 2"/>
    <property type="match status" value="1"/>
</dbReference>
<comment type="caution">
    <text evidence="7">The sequence shown here is derived from an EMBL/GenBank/DDBJ whole genome shotgun (WGS) entry which is preliminary data.</text>
</comment>
<evidence type="ECO:0000256" key="3">
    <source>
        <dbReference type="ARBA" id="ARBA00022692"/>
    </source>
</evidence>
<dbReference type="RefSeq" id="WP_007426206.1">
    <property type="nucleotide sequence ID" value="NZ_AMGO01000013.1"/>
</dbReference>
<evidence type="ECO:0000256" key="6">
    <source>
        <dbReference type="SAM" id="Phobius"/>
    </source>
</evidence>
<proteinExistence type="inferred from homology"/>
<evidence type="ECO:0000313" key="8">
    <source>
        <dbReference type="Proteomes" id="UP000006765"/>
    </source>
</evidence>
<evidence type="ECO:0000256" key="5">
    <source>
        <dbReference type="ARBA" id="ARBA00023136"/>
    </source>
</evidence>
<dbReference type="PANTHER" id="PTHR10057:SF0">
    <property type="entry name" value="TRANSLOCATOR PROTEIN"/>
    <property type="match status" value="1"/>
</dbReference>
<comment type="similarity">
    <text evidence="2">Belongs to the TspO/BZRP family.</text>
</comment>
<dbReference type="AlphaFoldDB" id="K2GQ78"/>
<dbReference type="CDD" id="cd15904">
    <property type="entry name" value="TSPO_MBR"/>
    <property type="match status" value="1"/>
</dbReference>
<dbReference type="NCBIfam" id="NF047825">
    <property type="entry name" value="T-richsensTspOAlph"/>
    <property type="match status" value="1"/>
</dbReference>
<dbReference type="InterPro" id="IPR004307">
    <property type="entry name" value="TspO_MBR"/>
</dbReference>
<dbReference type="Pfam" id="PF03073">
    <property type="entry name" value="TspO_MBR"/>
    <property type="match status" value="1"/>
</dbReference>
<reference evidence="7 8" key="1">
    <citation type="journal article" date="2012" name="J. Bacteriol.">
        <title>Draft Genome Sequence of Oceaniovalibus guishaninsula JLT2003T.</title>
        <authorList>
            <person name="Tang K."/>
            <person name="Liu K."/>
            <person name="Jiao N."/>
        </authorList>
    </citation>
    <scope>NUCLEOTIDE SEQUENCE [LARGE SCALE GENOMIC DNA]</scope>
    <source>
        <strain evidence="7 8">JLT2003</strain>
    </source>
</reference>
<dbReference type="InterPro" id="IPR038330">
    <property type="entry name" value="TspO/MBR-related_sf"/>
</dbReference>
<keyword evidence="3 6" id="KW-0812">Transmembrane</keyword>
<feature type="transmembrane region" description="Helical" evidence="6">
    <location>
        <begin position="121"/>
        <end position="139"/>
    </location>
</feature>
<accession>K2GQ78</accession>
<dbReference type="Proteomes" id="UP000006765">
    <property type="component" value="Unassembled WGS sequence"/>
</dbReference>
<keyword evidence="4 6" id="KW-1133">Transmembrane helix</keyword>
<sequence length="152" mass="16791">MLFVVFLIACGASATTGVMFKPGDWYRSLDKPSWTPPNWAFPVVWTVLYVCIAAAAARIAPLPGSGLAMALFVAQLCYNTLWTPIFFGLHRMKVGLAVIGLLWLLVAATLLAFLRLDIVAGLLFVPYLVWVTIAGALNFEVWRLNRDRMATD</sequence>
<name>K2GQ78_9RHOB</name>
<feature type="transmembrane region" description="Helical" evidence="6">
    <location>
        <begin position="94"/>
        <end position="114"/>
    </location>
</feature>
<keyword evidence="5 6" id="KW-0472">Membrane</keyword>
<keyword evidence="8" id="KW-1185">Reference proteome</keyword>
<evidence type="ECO:0000256" key="1">
    <source>
        <dbReference type="ARBA" id="ARBA00004141"/>
    </source>
</evidence>
<dbReference type="PIRSF" id="PIRSF005859">
    <property type="entry name" value="PBR"/>
    <property type="match status" value="1"/>
</dbReference>
<dbReference type="GO" id="GO:0016020">
    <property type="term" value="C:membrane"/>
    <property type="evidence" value="ECO:0007669"/>
    <property type="project" value="UniProtKB-SubCell"/>
</dbReference>
<dbReference type="Gene3D" id="1.20.1260.100">
    <property type="entry name" value="TspO/MBR protein"/>
    <property type="match status" value="1"/>
</dbReference>
<dbReference type="GO" id="GO:0033013">
    <property type="term" value="P:tetrapyrrole metabolic process"/>
    <property type="evidence" value="ECO:0007669"/>
    <property type="project" value="UniProtKB-ARBA"/>
</dbReference>
<organism evidence="7 8">
    <name type="scientific">Oceaniovalibus guishaninsula JLT2003</name>
    <dbReference type="NCBI Taxonomy" id="1231392"/>
    <lineage>
        <taxon>Bacteria</taxon>
        <taxon>Pseudomonadati</taxon>
        <taxon>Pseudomonadota</taxon>
        <taxon>Alphaproteobacteria</taxon>
        <taxon>Rhodobacterales</taxon>
        <taxon>Roseobacteraceae</taxon>
        <taxon>Oceaniovalibus</taxon>
    </lineage>
</organism>
<protein>
    <submittedName>
        <fullName evidence="7">CrtK protein</fullName>
    </submittedName>
</protein>
<evidence type="ECO:0000313" key="7">
    <source>
        <dbReference type="EMBL" id="EKE44821.1"/>
    </source>
</evidence>
<gene>
    <name evidence="7" type="ORF">OCGS_1054</name>
</gene>